<evidence type="ECO:0000313" key="3">
    <source>
        <dbReference type="Proteomes" id="UP000617734"/>
    </source>
</evidence>
<protein>
    <recommendedName>
        <fullName evidence="4">TAXI family TRAP transporter solute-binding subunit</fullName>
    </recommendedName>
</protein>
<proteinExistence type="predicted"/>
<gene>
    <name evidence="2" type="ORF">GCM10018781_54070</name>
</gene>
<dbReference type="InterPro" id="IPR011852">
    <property type="entry name" value="TRAP_TAXI"/>
</dbReference>
<dbReference type="SUPFAM" id="SSF53850">
    <property type="entry name" value="Periplasmic binding protein-like II"/>
    <property type="match status" value="1"/>
</dbReference>
<dbReference type="Pfam" id="PF16868">
    <property type="entry name" value="NMT1_3"/>
    <property type="match status" value="1"/>
</dbReference>
<dbReference type="Gene3D" id="3.40.190.10">
    <property type="entry name" value="Periplasmic binding protein-like II"/>
    <property type="match status" value="2"/>
</dbReference>
<dbReference type="EMBL" id="BNBO01000037">
    <property type="protein sequence ID" value="GHH78412.1"/>
    <property type="molecule type" value="Genomic_DNA"/>
</dbReference>
<reference evidence="2" key="1">
    <citation type="journal article" date="2014" name="Int. J. Syst. Evol. Microbiol.">
        <title>Complete genome sequence of Corynebacterium casei LMG S-19264T (=DSM 44701T), isolated from a smear-ripened cheese.</title>
        <authorList>
            <consortium name="US DOE Joint Genome Institute (JGI-PGF)"/>
            <person name="Walter F."/>
            <person name="Albersmeier A."/>
            <person name="Kalinowski J."/>
            <person name="Ruckert C."/>
        </authorList>
    </citation>
    <scope>NUCLEOTIDE SEQUENCE</scope>
    <source>
        <strain evidence="2">JCM 4646</strain>
    </source>
</reference>
<dbReference type="PANTHER" id="PTHR42941">
    <property type="entry name" value="SLL1037 PROTEIN"/>
    <property type="match status" value="1"/>
</dbReference>
<dbReference type="AlphaFoldDB" id="A0A919G527"/>
<evidence type="ECO:0008006" key="4">
    <source>
        <dbReference type="Google" id="ProtNLM"/>
    </source>
</evidence>
<keyword evidence="1" id="KW-0472">Membrane</keyword>
<keyword evidence="1" id="KW-0812">Transmembrane</keyword>
<dbReference type="PANTHER" id="PTHR42941:SF1">
    <property type="entry name" value="SLL1037 PROTEIN"/>
    <property type="match status" value="1"/>
</dbReference>
<accession>A0A919G527</accession>
<evidence type="ECO:0000313" key="2">
    <source>
        <dbReference type="EMBL" id="GHH78412.1"/>
    </source>
</evidence>
<feature type="transmembrane region" description="Helical" evidence="1">
    <location>
        <begin position="21"/>
        <end position="40"/>
    </location>
</feature>
<sequence>MTASPTARLGAAARAAARSRLWRVVLALVLVLAALGGWWLSATGSPGYPRGETGFATGVQRGVYDRYGQLLQEHVAGAMPGVRLRLDNSQGSLDNLERVTSGRDDFAIATADSVAKYSGPGKDRLRAIARLYDDYLQLVVPADSPVQRTADLKGLRVGVGQSLSGVNLVTRRLLAAAALDPDKDIRPSMLGVGDAADQLQAGKLDAFFWSGGLPTSALTDLSEHFRIKFVPLGDLAEIVHQVEGGGTDAYRAATIPSNTYPKAGPTEPVATVAVPNLLVTRDDVDTGLVQGMTRAVIDSRDRIGSQVHAAQLVDLRTAVYTDPLPLHEGARRYYRSVKP</sequence>
<dbReference type="NCBIfam" id="TIGR02122">
    <property type="entry name" value="TRAP_TAXI"/>
    <property type="match status" value="1"/>
</dbReference>
<comment type="caution">
    <text evidence="2">The sequence shown here is derived from an EMBL/GenBank/DDBJ whole genome shotgun (WGS) entry which is preliminary data.</text>
</comment>
<dbReference type="RefSeq" id="WP_190213522.1">
    <property type="nucleotide sequence ID" value="NZ_BNBO01000037.1"/>
</dbReference>
<dbReference type="GeneID" id="95355769"/>
<keyword evidence="1" id="KW-1133">Transmembrane helix</keyword>
<organism evidence="2 3">
    <name type="scientific">Kitasatospora indigofera</name>
    <dbReference type="NCBI Taxonomy" id="67307"/>
    <lineage>
        <taxon>Bacteria</taxon>
        <taxon>Bacillati</taxon>
        <taxon>Actinomycetota</taxon>
        <taxon>Actinomycetes</taxon>
        <taxon>Kitasatosporales</taxon>
        <taxon>Streptomycetaceae</taxon>
        <taxon>Kitasatospora</taxon>
    </lineage>
</organism>
<keyword evidence="3" id="KW-1185">Reference proteome</keyword>
<dbReference type="Proteomes" id="UP000617734">
    <property type="component" value="Unassembled WGS sequence"/>
</dbReference>
<reference evidence="2" key="2">
    <citation type="submission" date="2020-09" db="EMBL/GenBank/DDBJ databases">
        <authorList>
            <person name="Sun Q."/>
            <person name="Ohkuma M."/>
        </authorList>
    </citation>
    <scope>NUCLEOTIDE SEQUENCE</scope>
    <source>
        <strain evidence="2">JCM 4646</strain>
    </source>
</reference>
<name>A0A919G527_9ACTN</name>
<evidence type="ECO:0000256" key="1">
    <source>
        <dbReference type="SAM" id="Phobius"/>
    </source>
</evidence>